<dbReference type="Proteomes" id="UP000292580">
    <property type="component" value="Unassembled WGS sequence"/>
</dbReference>
<evidence type="ECO:0000259" key="3">
    <source>
        <dbReference type="PROSITE" id="PS51668"/>
    </source>
</evidence>
<dbReference type="RefSeq" id="WP_130646769.1">
    <property type="nucleotide sequence ID" value="NZ_PGCL01000002.1"/>
</dbReference>
<dbReference type="PANTHER" id="PTHR12818:SF0">
    <property type="entry name" value="TRNA (ADENINE(37)-N6)-METHYLTRANSFERASE"/>
    <property type="match status" value="1"/>
</dbReference>
<organism evidence="4 5">
    <name type="scientific">Methanofollis fontis</name>
    <dbReference type="NCBI Taxonomy" id="2052832"/>
    <lineage>
        <taxon>Archaea</taxon>
        <taxon>Methanobacteriati</taxon>
        <taxon>Methanobacteriota</taxon>
        <taxon>Stenosarchaea group</taxon>
        <taxon>Methanomicrobia</taxon>
        <taxon>Methanomicrobiales</taxon>
        <taxon>Methanomicrobiaceae</taxon>
        <taxon>Methanofollis</taxon>
    </lineage>
</organism>
<proteinExistence type="inferred from homology"/>
<keyword evidence="4" id="KW-0808">Transferase</keyword>
<sequence length="150" mass="16480">MECVAIGVCRSPYRQVGDAPRQGRLVDTESEIEVFPEYRAGLSDVERCSHLIVLYWQDRADRTALSATPPGEVRSRGVFSTRSPNRPNPIAFSVVDLLSIEDGVLRVRGLDALDGSPLLDIKPYSSAVDAIEGAGVDWMRQMSPHPVGRD</sequence>
<dbReference type="Pfam" id="PF01980">
    <property type="entry name" value="TrmO_N"/>
    <property type="match status" value="1"/>
</dbReference>
<dbReference type="NCBIfam" id="TIGR00104">
    <property type="entry name" value="tRNA_TsaA"/>
    <property type="match status" value="1"/>
</dbReference>
<evidence type="ECO:0000313" key="4">
    <source>
        <dbReference type="EMBL" id="TAJ44956.1"/>
    </source>
</evidence>
<dbReference type="GO" id="GO:0032259">
    <property type="term" value="P:methylation"/>
    <property type="evidence" value="ECO:0007669"/>
    <property type="project" value="UniProtKB-KW"/>
</dbReference>
<dbReference type="AlphaFoldDB" id="A0A483CYU4"/>
<dbReference type="CDD" id="cd09281">
    <property type="entry name" value="UPF0066"/>
    <property type="match status" value="1"/>
</dbReference>
<name>A0A483CYU4_9EURY</name>
<dbReference type="Gene3D" id="2.40.30.70">
    <property type="entry name" value="YaeB-like"/>
    <property type="match status" value="1"/>
</dbReference>
<gene>
    <name evidence="4" type="primary">tsaA</name>
    <name evidence="4" type="ORF">CUJ86_06660</name>
</gene>
<dbReference type="GO" id="GO:0008168">
    <property type="term" value="F:methyltransferase activity"/>
    <property type="evidence" value="ECO:0007669"/>
    <property type="project" value="UniProtKB-KW"/>
</dbReference>
<dbReference type="EMBL" id="PGCL01000002">
    <property type="protein sequence ID" value="TAJ44956.1"/>
    <property type="molecule type" value="Genomic_DNA"/>
</dbReference>
<feature type="domain" description="TsaA-like" evidence="3">
    <location>
        <begin position="3"/>
        <end position="133"/>
    </location>
</feature>
<accession>A0A483CYU4</accession>
<comment type="similarity">
    <text evidence="2">Belongs to the tRNA methyltransferase O family.</text>
</comment>
<dbReference type="InterPro" id="IPR036413">
    <property type="entry name" value="YaeB-like_sf"/>
</dbReference>
<dbReference type="SUPFAM" id="SSF118196">
    <property type="entry name" value="YaeB-like"/>
    <property type="match status" value="1"/>
</dbReference>
<dbReference type="InterPro" id="IPR023368">
    <property type="entry name" value="UPF0066_cons_site"/>
</dbReference>
<dbReference type="PANTHER" id="PTHR12818">
    <property type="entry name" value="TRNA (ADENINE(37)-N6)-METHYLTRANSFERASE"/>
    <property type="match status" value="1"/>
</dbReference>
<comment type="caution">
    <text evidence="4">The sequence shown here is derived from an EMBL/GenBank/DDBJ whole genome shotgun (WGS) entry which is preliminary data.</text>
</comment>
<reference evidence="4 5" key="1">
    <citation type="submission" date="2017-11" db="EMBL/GenBank/DDBJ databases">
        <title>Isolation and Characterization of Methanofollis Species from Methane Seep Offshore SW Taiwan.</title>
        <authorList>
            <person name="Teng N.-H."/>
            <person name="Lai M.-C."/>
            <person name="Chen S.-C."/>
        </authorList>
    </citation>
    <scope>NUCLEOTIDE SEQUENCE [LARGE SCALE GENOMIC DNA]</scope>
    <source>
        <strain evidence="4 5">FWC-SCC2</strain>
    </source>
</reference>
<dbReference type="PROSITE" id="PS01318">
    <property type="entry name" value="TSAA_1"/>
    <property type="match status" value="1"/>
</dbReference>
<dbReference type="OrthoDB" id="40408at2157"/>
<dbReference type="InterPro" id="IPR036414">
    <property type="entry name" value="YaeB_N_sf"/>
</dbReference>
<keyword evidence="1" id="KW-0949">S-adenosyl-L-methionine</keyword>
<keyword evidence="4" id="KW-0489">Methyltransferase</keyword>
<evidence type="ECO:0000256" key="1">
    <source>
        <dbReference type="ARBA" id="ARBA00022691"/>
    </source>
</evidence>
<evidence type="ECO:0000313" key="5">
    <source>
        <dbReference type="Proteomes" id="UP000292580"/>
    </source>
</evidence>
<dbReference type="PROSITE" id="PS51668">
    <property type="entry name" value="TSAA_2"/>
    <property type="match status" value="1"/>
</dbReference>
<dbReference type="InterPro" id="IPR040372">
    <property type="entry name" value="YaeB-like"/>
</dbReference>
<dbReference type="InterPro" id="IPR023370">
    <property type="entry name" value="TrmO-like_N"/>
</dbReference>
<protein>
    <submittedName>
        <fullName evidence="4">tRNA (N6-threonylcarbamoyladenosine(37)-N6)-methyltransferase TrmO</fullName>
    </submittedName>
</protein>
<evidence type="ECO:0000256" key="2">
    <source>
        <dbReference type="ARBA" id="ARBA00033753"/>
    </source>
</evidence>
<keyword evidence="5" id="KW-1185">Reference proteome</keyword>